<dbReference type="NCBIfam" id="TIGR00726">
    <property type="entry name" value="peptidoglycan editing factor PgeF"/>
    <property type="match status" value="1"/>
</dbReference>
<dbReference type="Gene3D" id="3.60.140.10">
    <property type="entry name" value="CNF1/YfiH-like putative cysteine hydrolases"/>
    <property type="match status" value="1"/>
</dbReference>
<reference evidence="11 12" key="1">
    <citation type="journal article" date="2014" name="Genome Announc.">
        <title>Draft Genome Sequence of Magnetospirillum sp. Strain SO-1, a Freshwater Magnetotactic Bacterium Isolated from the Ol'khovka River, Russia.</title>
        <authorList>
            <person name="Grouzdev D.S."/>
            <person name="Dziuba M.V."/>
            <person name="Sukhacheva M.S."/>
            <person name="Mardanov A.V."/>
            <person name="Beletskiy A.V."/>
            <person name="Kuznetsov B.B."/>
            <person name="Skryabin K.G."/>
        </authorList>
    </citation>
    <scope>NUCLEOTIDE SEQUENCE [LARGE SCALE GENOMIC DNA]</scope>
    <source>
        <strain evidence="11 12">SO-1</strain>
    </source>
</reference>
<dbReference type="eggNOG" id="COG1496">
    <property type="taxonomic scope" value="Bacteria"/>
</dbReference>
<dbReference type="GO" id="GO:0017061">
    <property type="term" value="F:S-methyl-5-thioadenosine phosphorylase activity"/>
    <property type="evidence" value="ECO:0007669"/>
    <property type="project" value="UniProtKB-EC"/>
</dbReference>
<comment type="similarity">
    <text evidence="2 10">Belongs to the purine nucleoside phosphorylase YfiH/LACC1 family.</text>
</comment>
<evidence type="ECO:0000256" key="6">
    <source>
        <dbReference type="ARBA" id="ARBA00022833"/>
    </source>
</evidence>
<evidence type="ECO:0000256" key="3">
    <source>
        <dbReference type="ARBA" id="ARBA00022679"/>
    </source>
</evidence>
<dbReference type="GO" id="GO:0016787">
    <property type="term" value="F:hydrolase activity"/>
    <property type="evidence" value="ECO:0007669"/>
    <property type="project" value="UniProtKB-KW"/>
</dbReference>
<evidence type="ECO:0000313" key="11">
    <source>
        <dbReference type="EMBL" id="EME68398.1"/>
    </source>
</evidence>
<dbReference type="InterPro" id="IPR038371">
    <property type="entry name" value="Cu_polyphenol_OxRdtase_sf"/>
</dbReference>
<dbReference type="SUPFAM" id="SSF64438">
    <property type="entry name" value="CNF1/YfiH-like putative cysteine hydrolases"/>
    <property type="match status" value="1"/>
</dbReference>
<evidence type="ECO:0000256" key="8">
    <source>
        <dbReference type="ARBA" id="ARBA00048968"/>
    </source>
</evidence>
<gene>
    <name evidence="11" type="ORF">H261_18602</name>
</gene>
<evidence type="ECO:0000256" key="2">
    <source>
        <dbReference type="ARBA" id="ARBA00007353"/>
    </source>
</evidence>
<keyword evidence="6" id="KW-0862">Zinc</keyword>
<accession>M3A6G7</accession>
<evidence type="ECO:0000256" key="1">
    <source>
        <dbReference type="ARBA" id="ARBA00000553"/>
    </source>
</evidence>
<dbReference type="OrthoDB" id="4279at2"/>
<evidence type="ECO:0000256" key="4">
    <source>
        <dbReference type="ARBA" id="ARBA00022723"/>
    </source>
</evidence>
<dbReference type="InterPro" id="IPR003730">
    <property type="entry name" value="Cu_polyphenol_OxRdtase"/>
</dbReference>
<dbReference type="PATRIC" id="fig|1244869.3.peg.3717"/>
<evidence type="ECO:0000256" key="9">
    <source>
        <dbReference type="ARBA" id="ARBA00049893"/>
    </source>
</evidence>
<dbReference type="EMBL" id="AONQ01000067">
    <property type="protein sequence ID" value="EME68398.1"/>
    <property type="molecule type" value="Genomic_DNA"/>
</dbReference>
<comment type="catalytic activity">
    <reaction evidence="9">
        <text>S-methyl-5'-thioadenosine + phosphate = 5-(methylsulfanyl)-alpha-D-ribose 1-phosphate + adenine</text>
        <dbReference type="Rhea" id="RHEA:11852"/>
        <dbReference type="ChEBI" id="CHEBI:16708"/>
        <dbReference type="ChEBI" id="CHEBI:17509"/>
        <dbReference type="ChEBI" id="CHEBI:43474"/>
        <dbReference type="ChEBI" id="CHEBI:58533"/>
        <dbReference type="EC" id="2.4.2.28"/>
    </reaction>
    <physiologicalReaction direction="left-to-right" evidence="9">
        <dbReference type="Rhea" id="RHEA:11853"/>
    </physiologicalReaction>
</comment>
<comment type="catalytic activity">
    <reaction evidence="7">
        <text>adenosine + H2O + H(+) = inosine + NH4(+)</text>
        <dbReference type="Rhea" id="RHEA:24408"/>
        <dbReference type="ChEBI" id="CHEBI:15377"/>
        <dbReference type="ChEBI" id="CHEBI:15378"/>
        <dbReference type="ChEBI" id="CHEBI:16335"/>
        <dbReference type="ChEBI" id="CHEBI:17596"/>
        <dbReference type="ChEBI" id="CHEBI:28938"/>
        <dbReference type="EC" id="3.5.4.4"/>
    </reaction>
    <physiologicalReaction direction="left-to-right" evidence="7">
        <dbReference type="Rhea" id="RHEA:24409"/>
    </physiologicalReaction>
</comment>
<dbReference type="Pfam" id="PF02578">
    <property type="entry name" value="Cu-oxidase_4"/>
    <property type="match status" value="1"/>
</dbReference>
<dbReference type="InterPro" id="IPR011324">
    <property type="entry name" value="Cytotoxic_necrot_fac-like_cat"/>
</dbReference>
<comment type="catalytic activity">
    <reaction evidence="8">
        <text>adenosine + phosphate = alpha-D-ribose 1-phosphate + adenine</text>
        <dbReference type="Rhea" id="RHEA:27642"/>
        <dbReference type="ChEBI" id="CHEBI:16335"/>
        <dbReference type="ChEBI" id="CHEBI:16708"/>
        <dbReference type="ChEBI" id="CHEBI:43474"/>
        <dbReference type="ChEBI" id="CHEBI:57720"/>
        <dbReference type="EC" id="2.4.2.1"/>
    </reaction>
    <physiologicalReaction direction="left-to-right" evidence="8">
        <dbReference type="Rhea" id="RHEA:27643"/>
    </physiologicalReaction>
</comment>
<comment type="caution">
    <text evidence="11">The sequence shown here is derived from an EMBL/GenBank/DDBJ whole genome shotgun (WGS) entry which is preliminary data.</text>
</comment>
<sequence>MITLSALNEFVRIRHGFFTREGGVSEGLYASLNCGPGSSDKPEAVKENRRRAMAQLDLPEEALVTLYQTHSSDVVVVDELWEVGNAPKADAMVTDRPGIALGILTADCAPVLFADGKSGIIGAAHAGWKGALGGVLENTVAAMVEMGARKPKIVAAIGPCIGHRNYEVGPEFPAPFLAEAGENADFFAPSPTRPGHHLFDLPGYISRKLSRLGVHEVTRVPADTLRDEARFFSYRRATQRAEADYGRQISVIMLDR</sequence>
<organism evidence="11 12">
    <name type="scientific">Paramagnetospirillum caucaseum</name>
    <dbReference type="NCBI Taxonomy" id="1244869"/>
    <lineage>
        <taxon>Bacteria</taxon>
        <taxon>Pseudomonadati</taxon>
        <taxon>Pseudomonadota</taxon>
        <taxon>Alphaproteobacteria</taxon>
        <taxon>Rhodospirillales</taxon>
        <taxon>Magnetospirillaceae</taxon>
        <taxon>Paramagnetospirillum</taxon>
    </lineage>
</organism>
<dbReference type="AlphaFoldDB" id="M3A6G7"/>
<dbReference type="PANTHER" id="PTHR30616:SF2">
    <property type="entry name" value="PURINE NUCLEOSIDE PHOSPHORYLASE LACC1"/>
    <property type="match status" value="1"/>
</dbReference>
<comment type="catalytic activity">
    <reaction evidence="1">
        <text>inosine + phosphate = alpha-D-ribose 1-phosphate + hypoxanthine</text>
        <dbReference type="Rhea" id="RHEA:27646"/>
        <dbReference type="ChEBI" id="CHEBI:17368"/>
        <dbReference type="ChEBI" id="CHEBI:17596"/>
        <dbReference type="ChEBI" id="CHEBI:43474"/>
        <dbReference type="ChEBI" id="CHEBI:57720"/>
        <dbReference type="EC" id="2.4.2.1"/>
    </reaction>
    <physiologicalReaction direction="left-to-right" evidence="1">
        <dbReference type="Rhea" id="RHEA:27647"/>
    </physiologicalReaction>
</comment>
<keyword evidence="12" id="KW-1185">Reference proteome</keyword>
<evidence type="ECO:0000313" key="12">
    <source>
        <dbReference type="Proteomes" id="UP000011744"/>
    </source>
</evidence>
<dbReference type="STRING" id="1244869.H261_18602"/>
<evidence type="ECO:0000256" key="10">
    <source>
        <dbReference type="RuleBase" id="RU361274"/>
    </source>
</evidence>
<dbReference type="PANTHER" id="PTHR30616">
    <property type="entry name" value="UNCHARACTERIZED PROTEIN YFIH"/>
    <property type="match status" value="1"/>
</dbReference>
<dbReference type="GO" id="GO:0005507">
    <property type="term" value="F:copper ion binding"/>
    <property type="evidence" value="ECO:0007669"/>
    <property type="project" value="TreeGrafter"/>
</dbReference>
<dbReference type="RefSeq" id="WP_008620525.1">
    <property type="nucleotide sequence ID" value="NZ_AONQ01000067.1"/>
</dbReference>
<dbReference type="Proteomes" id="UP000011744">
    <property type="component" value="Unassembled WGS sequence"/>
</dbReference>
<protein>
    <recommendedName>
        <fullName evidence="10">Purine nucleoside phosphorylase</fullName>
    </recommendedName>
</protein>
<proteinExistence type="inferred from homology"/>
<name>M3A6G7_9PROT</name>
<keyword evidence="3" id="KW-0808">Transferase</keyword>
<evidence type="ECO:0000256" key="7">
    <source>
        <dbReference type="ARBA" id="ARBA00047989"/>
    </source>
</evidence>
<dbReference type="CDD" id="cd16833">
    <property type="entry name" value="YfiH"/>
    <property type="match status" value="1"/>
</dbReference>
<evidence type="ECO:0000256" key="5">
    <source>
        <dbReference type="ARBA" id="ARBA00022801"/>
    </source>
</evidence>
<keyword evidence="4" id="KW-0479">Metal-binding</keyword>
<keyword evidence="5" id="KW-0378">Hydrolase</keyword>